<dbReference type="AlphaFoldDB" id="A0A915D7X1"/>
<reference evidence="2" key="1">
    <citation type="submission" date="2022-11" db="UniProtKB">
        <authorList>
            <consortium name="WormBaseParasite"/>
        </authorList>
    </citation>
    <scope>IDENTIFICATION</scope>
</reference>
<protein>
    <submittedName>
        <fullName evidence="2">Uncharacterized protein</fullName>
    </submittedName>
</protein>
<organism evidence="1 2">
    <name type="scientific">Ditylenchus dipsaci</name>
    <dbReference type="NCBI Taxonomy" id="166011"/>
    <lineage>
        <taxon>Eukaryota</taxon>
        <taxon>Metazoa</taxon>
        <taxon>Ecdysozoa</taxon>
        <taxon>Nematoda</taxon>
        <taxon>Chromadorea</taxon>
        <taxon>Rhabditida</taxon>
        <taxon>Tylenchina</taxon>
        <taxon>Tylenchomorpha</taxon>
        <taxon>Sphaerularioidea</taxon>
        <taxon>Anguinidae</taxon>
        <taxon>Anguininae</taxon>
        <taxon>Ditylenchus</taxon>
    </lineage>
</organism>
<accession>A0A915D7X1</accession>
<dbReference type="PANTHER" id="PTHR12694">
    <property type="entry name" value="TRANSCRIPTION INITIATION FACTOR IIA SUBUNIT 1"/>
    <property type="match status" value="1"/>
</dbReference>
<dbReference type="Gene3D" id="1.10.287.100">
    <property type="match status" value="1"/>
</dbReference>
<dbReference type="GO" id="GO:0006367">
    <property type="term" value="P:transcription initiation at RNA polymerase II promoter"/>
    <property type="evidence" value="ECO:0007669"/>
    <property type="project" value="InterPro"/>
</dbReference>
<evidence type="ECO:0000313" key="1">
    <source>
        <dbReference type="Proteomes" id="UP000887574"/>
    </source>
</evidence>
<dbReference type="SUPFAM" id="SSF47396">
    <property type="entry name" value="Transcription factor IIA (TFIIA), alpha-helical domain"/>
    <property type="match status" value="1"/>
</dbReference>
<dbReference type="PANTHER" id="PTHR12694:SF8">
    <property type="entry name" value="TRANSCRIPTION INITIATION FACTOR IIA SUBUNIT 1"/>
    <property type="match status" value="1"/>
</dbReference>
<dbReference type="WBParaSite" id="jg16479">
    <property type="protein sequence ID" value="jg16479"/>
    <property type="gene ID" value="jg16479"/>
</dbReference>
<keyword evidence="1" id="KW-1185">Reference proteome</keyword>
<dbReference type="Pfam" id="PF03153">
    <property type="entry name" value="TFIIA"/>
    <property type="match status" value="1"/>
</dbReference>
<name>A0A915D7X1_9BILA</name>
<dbReference type="InterPro" id="IPR004855">
    <property type="entry name" value="TFIIA_asu/bsu"/>
</dbReference>
<evidence type="ECO:0000313" key="2">
    <source>
        <dbReference type="WBParaSite" id="jg16479"/>
    </source>
</evidence>
<dbReference type="Proteomes" id="UP000887574">
    <property type="component" value="Unplaced"/>
</dbReference>
<dbReference type="GO" id="GO:0005672">
    <property type="term" value="C:transcription factor TFIIA complex"/>
    <property type="evidence" value="ECO:0007669"/>
    <property type="project" value="InterPro"/>
</dbReference>
<sequence length="83" mass="9419">MRISASKMDFLGPGIERIYQGVINDVIKQVKEDFEDEGVGEDVLLQLKKVWQHKSIKVECSILALMQTSSQTEPILLPSRKCE</sequence>
<proteinExistence type="predicted"/>